<dbReference type="InterPro" id="IPR050833">
    <property type="entry name" value="Poly_Biosynth_Transport"/>
</dbReference>
<feature type="transmembrane region" description="Helical" evidence="7">
    <location>
        <begin position="38"/>
        <end position="55"/>
    </location>
</feature>
<dbReference type="EMBL" id="SLZQ01000002">
    <property type="protein sequence ID" value="TCS38556.1"/>
    <property type="molecule type" value="Genomic_DNA"/>
</dbReference>
<feature type="transmembrane region" description="Helical" evidence="7">
    <location>
        <begin position="350"/>
        <end position="370"/>
    </location>
</feature>
<gene>
    <name evidence="8" type="ORF">EDC30_102295</name>
</gene>
<dbReference type="GO" id="GO:0005886">
    <property type="term" value="C:plasma membrane"/>
    <property type="evidence" value="ECO:0007669"/>
    <property type="project" value="UniProtKB-SubCell"/>
</dbReference>
<accession>A0A4R3HYX5</accession>
<feature type="transmembrane region" description="Helical" evidence="7">
    <location>
        <begin position="170"/>
        <end position="187"/>
    </location>
</feature>
<feature type="transmembrane region" description="Helical" evidence="7">
    <location>
        <begin position="76"/>
        <end position="94"/>
    </location>
</feature>
<feature type="transmembrane region" description="Helical" evidence="7">
    <location>
        <begin position="114"/>
        <end position="132"/>
    </location>
</feature>
<dbReference type="PANTHER" id="PTHR30250">
    <property type="entry name" value="PST FAMILY PREDICTED COLANIC ACID TRANSPORTER"/>
    <property type="match status" value="1"/>
</dbReference>
<keyword evidence="5 7" id="KW-1133">Transmembrane helix</keyword>
<feature type="transmembrane region" description="Helical" evidence="7">
    <location>
        <begin position="415"/>
        <end position="432"/>
    </location>
</feature>
<dbReference type="Proteomes" id="UP000295382">
    <property type="component" value="Unassembled WGS sequence"/>
</dbReference>
<keyword evidence="3" id="KW-1003">Cell membrane</keyword>
<comment type="subcellular location">
    <subcellularLocation>
        <location evidence="1">Cell membrane</location>
        <topology evidence="1">Multi-pass membrane protein</topology>
    </subcellularLocation>
</comment>
<keyword evidence="6 7" id="KW-0472">Membrane</keyword>
<evidence type="ECO:0000256" key="6">
    <source>
        <dbReference type="ARBA" id="ARBA00023136"/>
    </source>
</evidence>
<evidence type="ECO:0000256" key="2">
    <source>
        <dbReference type="ARBA" id="ARBA00007430"/>
    </source>
</evidence>
<evidence type="ECO:0000256" key="1">
    <source>
        <dbReference type="ARBA" id="ARBA00004651"/>
    </source>
</evidence>
<evidence type="ECO:0000313" key="9">
    <source>
        <dbReference type="Proteomes" id="UP000295382"/>
    </source>
</evidence>
<dbReference type="AlphaFoldDB" id="A0A4R3HYX5"/>
<reference evidence="8 9" key="1">
    <citation type="submission" date="2019-03" db="EMBL/GenBank/DDBJ databases">
        <title>Genomic Encyclopedia of Type Strains, Phase IV (KMG-IV): sequencing the most valuable type-strain genomes for metagenomic binning, comparative biology and taxonomic classification.</title>
        <authorList>
            <person name="Goeker M."/>
        </authorList>
    </citation>
    <scope>NUCLEOTIDE SEQUENCE [LARGE SCALE GENOMIC DNA]</scope>
    <source>
        <strain evidence="8 9">DSM 7445</strain>
    </source>
</reference>
<evidence type="ECO:0000256" key="4">
    <source>
        <dbReference type="ARBA" id="ARBA00022692"/>
    </source>
</evidence>
<feature type="transmembrane region" description="Helical" evidence="7">
    <location>
        <begin position="144"/>
        <end position="164"/>
    </location>
</feature>
<feature type="transmembrane region" description="Helical" evidence="7">
    <location>
        <begin position="280"/>
        <end position="301"/>
    </location>
</feature>
<comment type="similarity">
    <text evidence="2">Belongs to the polysaccharide synthase family.</text>
</comment>
<evidence type="ECO:0000256" key="7">
    <source>
        <dbReference type="SAM" id="Phobius"/>
    </source>
</evidence>
<dbReference type="RefSeq" id="WP_132257624.1">
    <property type="nucleotide sequence ID" value="NZ_SLZQ01000002.1"/>
</dbReference>
<organism evidence="8 9">
    <name type="scientific">Paucimonas lemoignei</name>
    <name type="common">Pseudomonas lemoignei</name>
    <dbReference type="NCBI Taxonomy" id="29443"/>
    <lineage>
        <taxon>Bacteria</taxon>
        <taxon>Pseudomonadati</taxon>
        <taxon>Pseudomonadota</taxon>
        <taxon>Betaproteobacteria</taxon>
        <taxon>Burkholderiales</taxon>
        <taxon>Burkholderiaceae</taxon>
        <taxon>Paucimonas</taxon>
    </lineage>
</organism>
<name>A0A4R3HYX5_PAULE</name>
<keyword evidence="4 7" id="KW-0812">Transmembrane</keyword>
<proteinExistence type="inferred from homology"/>
<dbReference type="PANTHER" id="PTHR30250:SF10">
    <property type="entry name" value="LIPOPOLYSACCHARIDE BIOSYNTHESIS PROTEIN WZXC"/>
    <property type="match status" value="1"/>
</dbReference>
<evidence type="ECO:0000256" key="3">
    <source>
        <dbReference type="ARBA" id="ARBA00022475"/>
    </source>
</evidence>
<dbReference type="Pfam" id="PF13440">
    <property type="entry name" value="Polysacc_synt_3"/>
    <property type="match status" value="1"/>
</dbReference>
<keyword evidence="9" id="KW-1185">Reference proteome</keyword>
<feature type="transmembrane region" description="Helical" evidence="7">
    <location>
        <begin position="321"/>
        <end position="338"/>
    </location>
</feature>
<feature type="transmembrane region" description="Helical" evidence="7">
    <location>
        <begin position="438"/>
        <end position="457"/>
    </location>
</feature>
<comment type="caution">
    <text evidence="8">The sequence shown here is derived from an EMBL/GenBank/DDBJ whole genome shotgun (WGS) entry which is preliminary data.</text>
</comment>
<dbReference type="OrthoDB" id="5486360at2"/>
<evidence type="ECO:0000313" key="8">
    <source>
        <dbReference type="EMBL" id="TCS38556.1"/>
    </source>
</evidence>
<sequence length="483" mass="52408">MVNLRRSLVINFMASSGATLVQFLVSVLLARILSPSEIGIFSITIVFVNIAHIFRDFGVATYLQREPELTPEKTRAAIGVLFTSSWLIAILLYLSSGWIAAWFKEPAIVPTMEVLALGFLFIPFGAVTHALLTRQFAAEKQAIVTVAGTLSYSATCLGLAALGFGTMSLAWANLVNIIVCGLAYIPLRPKGTPWLPSFRNWGSVVNFGIGTLLTNCAQAVNNAIPDVLLGKLGSAKHVGLFSRANSTVTIFTYVAGSTVNYGALSYISQAHHRGESLAPLLSRATALLTGVGWPVLTLTALLGKDIVLVLYGPNWLECVPAIFPLAAAAAFMMAFHYVPTALTALGRPYLAAFPLTLSVLTRIAFGVWLFDGTLHSFAWTVFLATLATMPVMVVQQKKYLGVPMRQMLRAQLPSALVSTAVALAAEFLMMLLPASIPAIVRLFSMSLPLIVVWYLTLRMTRHELLPEVHHLTTGLKMRLMRQC</sequence>
<evidence type="ECO:0000256" key="5">
    <source>
        <dbReference type="ARBA" id="ARBA00022989"/>
    </source>
</evidence>
<feature type="transmembrane region" description="Helical" evidence="7">
    <location>
        <begin position="12"/>
        <end position="32"/>
    </location>
</feature>
<feature type="transmembrane region" description="Helical" evidence="7">
    <location>
        <begin position="376"/>
        <end position="394"/>
    </location>
</feature>
<protein>
    <submittedName>
        <fullName evidence="8">O-antigen/teichoic acid export membrane protein</fullName>
    </submittedName>
</protein>